<dbReference type="Gene3D" id="2.30.110.20">
    <property type="entry name" value="Hcp1-like"/>
    <property type="match status" value="1"/>
</dbReference>
<name>A0A4E0QZF3_9GAMM</name>
<dbReference type="Pfam" id="PF05638">
    <property type="entry name" value="T6SS_HCP"/>
    <property type="match status" value="1"/>
</dbReference>
<dbReference type="EMBL" id="JSZA02000182">
    <property type="protein sequence ID" value="TGO02231.1"/>
    <property type="molecule type" value="Genomic_DNA"/>
</dbReference>
<dbReference type="PANTHER" id="PTHR34319">
    <property type="entry name" value="MAJOR EXPORTED PROTEIN"/>
    <property type="match status" value="1"/>
</dbReference>
<dbReference type="SUPFAM" id="SSF141452">
    <property type="entry name" value="Hcp1-like"/>
    <property type="match status" value="1"/>
</dbReference>
<dbReference type="NCBIfam" id="TIGR03344">
    <property type="entry name" value="VI_effect_Hcp1"/>
    <property type="match status" value="1"/>
</dbReference>
<evidence type="ECO:0000313" key="2">
    <source>
        <dbReference type="Proteomes" id="UP000030428"/>
    </source>
</evidence>
<dbReference type="AlphaFoldDB" id="A0A4E0QZF3"/>
<dbReference type="PANTHER" id="PTHR34319:SF6">
    <property type="entry name" value="MAJOR EXPORTED PROTEIN"/>
    <property type="match status" value="1"/>
</dbReference>
<comment type="caution">
    <text evidence="1">The sequence shown here is derived from an EMBL/GenBank/DDBJ whole genome shotgun (WGS) entry which is preliminary data.</text>
</comment>
<dbReference type="Proteomes" id="UP000030428">
    <property type="component" value="Unassembled WGS sequence"/>
</dbReference>
<gene>
    <name evidence="1" type="ORF">PN36_28310</name>
</gene>
<evidence type="ECO:0008006" key="3">
    <source>
        <dbReference type="Google" id="ProtNLM"/>
    </source>
</evidence>
<proteinExistence type="predicted"/>
<sequence length="165" mass="18913">MPQVAYVTVNGVRQGLITAGCNTQDHTDESTVLQFEHQMIIPRDPQTGQPTGQRVHKPLVYRTRYDKTTPLMNKALCTGERLSEVVIKWYRTIMEGTQEYYFTHTLTDAIIVDIKAETTLATDNSLDYRDHEVVYSLVYRKIKWEHVVAGTSGDPSGEVCYRPFR</sequence>
<accession>A0A4E0QZF3</accession>
<dbReference type="InterPro" id="IPR008514">
    <property type="entry name" value="T6SS_Hcp"/>
</dbReference>
<protein>
    <recommendedName>
        <fullName evidence="3">Major exported protein</fullName>
    </recommendedName>
</protein>
<keyword evidence="2" id="KW-1185">Reference proteome</keyword>
<dbReference type="InterPro" id="IPR036624">
    <property type="entry name" value="Hcp1-lik_sf"/>
</dbReference>
<dbReference type="InterPro" id="IPR052947">
    <property type="entry name" value="T6SS_Hcp1_domain"/>
</dbReference>
<organism evidence="1 2">
    <name type="scientific">Candidatus Thiomargarita nelsonii</name>
    <dbReference type="NCBI Taxonomy" id="1003181"/>
    <lineage>
        <taxon>Bacteria</taxon>
        <taxon>Pseudomonadati</taxon>
        <taxon>Pseudomonadota</taxon>
        <taxon>Gammaproteobacteria</taxon>
        <taxon>Thiotrichales</taxon>
        <taxon>Thiotrichaceae</taxon>
        <taxon>Thiomargarita</taxon>
    </lineage>
</organism>
<reference evidence="1 2" key="1">
    <citation type="journal article" date="2016" name="Front. Microbiol.">
        <title>Single-Cell (Meta-)Genomics of a Dimorphic Candidatus Thiomargarita nelsonii Reveals Genomic Plasticity.</title>
        <authorList>
            <person name="Flood B.E."/>
            <person name="Fliss P."/>
            <person name="Jones D.S."/>
            <person name="Dick G.J."/>
            <person name="Jain S."/>
            <person name="Kaster A.K."/>
            <person name="Winkel M."/>
            <person name="Mussmann M."/>
            <person name="Bailey J."/>
        </authorList>
    </citation>
    <scope>NUCLEOTIDE SEQUENCE [LARGE SCALE GENOMIC DNA]</scope>
    <source>
        <strain evidence="1">Hydrate Ridge</strain>
    </source>
</reference>
<evidence type="ECO:0000313" key="1">
    <source>
        <dbReference type="EMBL" id="TGO02231.1"/>
    </source>
</evidence>